<reference evidence="12" key="1">
    <citation type="submission" date="2023-01" db="EMBL/GenBank/DDBJ databases">
        <title>The diversity of Class Acidimicrobiia in South China Sea sediment environments and the proposal of Iamia marina sp. nov., a novel species of the genus Iamia.</title>
        <authorList>
            <person name="He Y."/>
            <person name="Tian X."/>
        </authorList>
    </citation>
    <scope>NUCLEOTIDE SEQUENCE</scope>
    <source>
        <strain evidence="12">DSM 19957</strain>
    </source>
</reference>
<dbReference type="InterPro" id="IPR036188">
    <property type="entry name" value="FAD/NAD-bd_sf"/>
</dbReference>
<evidence type="ECO:0000313" key="12">
    <source>
        <dbReference type="EMBL" id="WCO68302.1"/>
    </source>
</evidence>
<dbReference type="PANTHER" id="PTHR43706">
    <property type="entry name" value="NADH DEHYDROGENASE"/>
    <property type="match status" value="1"/>
</dbReference>
<keyword evidence="5" id="KW-0809">Transit peptide</keyword>
<dbReference type="AlphaFoldDB" id="A0AAF0BUY4"/>
<dbReference type="Proteomes" id="UP001216390">
    <property type="component" value="Chromosome"/>
</dbReference>
<keyword evidence="3" id="KW-0285">Flavoprotein</keyword>
<dbReference type="InterPro" id="IPR045024">
    <property type="entry name" value="NDH-2"/>
</dbReference>
<gene>
    <name evidence="12" type="ORF">PO878_06120</name>
</gene>
<dbReference type="PRINTS" id="PR00411">
    <property type="entry name" value="PNDRDTASEI"/>
</dbReference>
<dbReference type="KEGG" id="ima:PO878_06120"/>
<feature type="domain" description="FAD/NAD(P)-binding" evidence="10">
    <location>
        <begin position="6"/>
        <end position="325"/>
    </location>
</feature>
<evidence type="ECO:0000256" key="1">
    <source>
        <dbReference type="ARBA" id="ARBA00005272"/>
    </source>
</evidence>
<dbReference type="PANTHER" id="PTHR43706:SF47">
    <property type="entry name" value="EXTERNAL NADH-UBIQUINONE OXIDOREDUCTASE 1, MITOCHONDRIAL-RELATED"/>
    <property type="match status" value="1"/>
</dbReference>
<accession>A0AAF0BUY4</accession>
<dbReference type="InterPro" id="IPR054585">
    <property type="entry name" value="NDH2-like_C"/>
</dbReference>
<evidence type="ECO:0000256" key="3">
    <source>
        <dbReference type="ARBA" id="ARBA00022630"/>
    </source>
</evidence>
<evidence type="ECO:0000259" key="11">
    <source>
        <dbReference type="Pfam" id="PF22366"/>
    </source>
</evidence>
<feature type="compositionally biased region" description="Acidic residues" evidence="9">
    <location>
        <begin position="428"/>
        <end position="439"/>
    </location>
</feature>
<dbReference type="GO" id="GO:0050136">
    <property type="term" value="F:NADH dehydrogenase (quinone) (non-electrogenic) activity"/>
    <property type="evidence" value="ECO:0007669"/>
    <property type="project" value="UniProtKB-EC"/>
</dbReference>
<evidence type="ECO:0000256" key="6">
    <source>
        <dbReference type="ARBA" id="ARBA00023002"/>
    </source>
</evidence>
<dbReference type="RefSeq" id="WP_272737819.1">
    <property type="nucleotide sequence ID" value="NZ_CP116942.1"/>
</dbReference>
<organism evidence="12 13">
    <name type="scientific">Iamia majanohamensis</name>
    <dbReference type="NCBI Taxonomy" id="467976"/>
    <lineage>
        <taxon>Bacteria</taxon>
        <taxon>Bacillati</taxon>
        <taxon>Actinomycetota</taxon>
        <taxon>Acidimicrobiia</taxon>
        <taxon>Acidimicrobiales</taxon>
        <taxon>Iamiaceae</taxon>
        <taxon>Iamia</taxon>
    </lineage>
</organism>
<dbReference type="SUPFAM" id="SSF51905">
    <property type="entry name" value="FAD/NAD(P)-binding domain"/>
    <property type="match status" value="1"/>
</dbReference>
<evidence type="ECO:0000256" key="7">
    <source>
        <dbReference type="ARBA" id="ARBA00023027"/>
    </source>
</evidence>
<evidence type="ECO:0000256" key="5">
    <source>
        <dbReference type="ARBA" id="ARBA00022946"/>
    </source>
</evidence>
<dbReference type="PRINTS" id="PR00368">
    <property type="entry name" value="FADPNR"/>
</dbReference>
<evidence type="ECO:0000256" key="4">
    <source>
        <dbReference type="ARBA" id="ARBA00022827"/>
    </source>
</evidence>
<dbReference type="Pfam" id="PF22366">
    <property type="entry name" value="NDH2_C"/>
    <property type="match status" value="1"/>
</dbReference>
<dbReference type="Gene3D" id="3.50.50.100">
    <property type="match status" value="1"/>
</dbReference>
<comment type="similarity">
    <text evidence="1">Belongs to the NADH dehydrogenase family.</text>
</comment>
<dbReference type="EC" id="1.6.5.9" evidence="2"/>
<evidence type="ECO:0000256" key="8">
    <source>
        <dbReference type="ARBA" id="ARBA00047599"/>
    </source>
</evidence>
<evidence type="ECO:0000313" key="13">
    <source>
        <dbReference type="Proteomes" id="UP001216390"/>
    </source>
</evidence>
<keyword evidence="13" id="KW-1185">Reference proteome</keyword>
<protein>
    <recommendedName>
        <fullName evidence="2">NADH:ubiquinone reductase (non-electrogenic)</fullName>
        <ecNumber evidence="2">1.6.5.9</ecNumber>
    </recommendedName>
</protein>
<feature type="region of interest" description="Disordered" evidence="9">
    <location>
        <begin position="420"/>
        <end position="439"/>
    </location>
</feature>
<evidence type="ECO:0000256" key="2">
    <source>
        <dbReference type="ARBA" id="ARBA00012637"/>
    </source>
</evidence>
<dbReference type="Pfam" id="PF07992">
    <property type="entry name" value="Pyr_redox_2"/>
    <property type="match status" value="1"/>
</dbReference>
<keyword evidence="4" id="KW-0274">FAD</keyword>
<comment type="catalytic activity">
    <reaction evidence="8">
        <text>a quinone + NADH + H(+) = a quinol + NAD(+)</text>
        <dbReference type="Rhea" id="RHEA:46160"/>
        <dbReference type="ChEBI" id="CHEBI:15378"/>
        <dbReference type="ChEBI" id="CHEBI:24646"/>
        <dbReference type="ChEBI" id="CHEBI:57540"/>
        <dbReference type="ChEBI" id="CHEBI:57945"/>
        <dbReference type="ChEBI" id="CHEBI:132124"/>
        <dbReference type="EC" id="1.6.5.9"/>
    </reaction>
</comment>
<name>A0AAF0BUY4_9ACTN</name>
<evidence type="ECO:0000259" key="10">
    <source>
        <dbReference type="Pfam" id="PF07992"/>
    </source>
</evidence>
<keyword evidence="6" id="KW-0560">Oxidoreductase</keyword>
<feature type="domain" description="External alternative NADH-ubiquinone oxidoreductase-like C-terminal" evidence="11">
    <location>
        <begin position="351"/>
        <end position="407"/>
    </location>
</feature>
<proteinExistence type="inferred from homology"/>
<sequence length="439" mass="46658">MNGRTRVVVVGAGFGGLATAKGLEDAPVDVTIVDRHNFHTFQPLLYQVATSGLNPADVAYPVRGIFQRQANVRFRRAGVTAVDWDAGTLALSQGEDIPFDRLVVSAGATVNDFGIPGVAEHGFPLYVLPDAVRLRNHILGRFEAADADPSVVDDGGLTFVVVGGGPTGVEVAGALAELIEKVLDRDFRGSRVDVRRAHVVLVEMVDSLLPPFHPSSQHHARTTLMRRGVEVRTGTSVAEVTGTRVRLEGGDEIPCHTLVWAAGVKAVPLAAALDAPTGPGGRVSVEPDLRLPGHPEAFVIGDMAAIDDGEGGLLPGVAQVAMQGGHHVADLITREAVGEGDVHEPFRYRDKGSMATIGRRAAVAELPGGLRLSGTPAWISWLGLHLLYLMGFRNRVSVFVNWAWNYLTWDRGARLILGSGEGDTSLPGEDEDDEAQTSA</sequence>
<keyword evidence="7" id="KW-0520">NAD</keyword>
<dbReference type="EMBL" id="CP116942">
    <property type="protein sequence ID" value="WCO68302.1"/>
    <property type="molecule type" value="Genomic_DNA"/>
</dbReference>
<dbReference type="InterPro" id="IPR023753">
    <property type="entry name" value="FAD/NAD-binding_dom"/>
</dbReference>
<evidence type="ECO:0000256" key="9">
    <source>
        <dbReference type="SAM" id="MobiDB-lite"/>
    </source>
</evidence>